<dbReference type="SUPFAM" id="SSF57716">
    <property type="entry name" value="Glucocorticoid receptor-like (DNA-binding domain)"/>
    <property type="match status" value="1"/>
</dbReference>
<evidence type="ECO:0000256" key="5">
    <source>
        <dbReference type="PROSITE-ProRule" id="PRU00309"/>
    </source>
</evidence>
<dbReference type="EMBL" id="JABSTV010001251">
    <property type="protein sequence ID" value="KAH7951042.1"/>
    <property type="molecule type" value="Genomic_DNA"/>
</dbReference>
<keyword evidence="1" id="KW-0479">Metal-binding</keyword>
<dbReference type="PANTHER" id="PTHR46600">
    <property type="entry name" value="THAP DOMAIN-CONTAINING"/>
    <property type="match status" value="1"/>
</dbReference>
<dbReference type="InterPro" id="IPR006612">
    <property type="entry name" value="THAP_Znf"/>
</dbReference>
<evidence type="ECO:0000256" key="2">
    <source>
        <dbReference type="ARBA" id="ARBA00022771"/>
    </source>
</evidence>
<organism evidence="7 8">
    <name type="scientific">Rhipicephalus sanguineus</name>
    <name type="common">Brown dog tick</name>
    <name type="synonym">Ixodes sanguineus</name>
    <dbReference type="NCBI Taxonomy" id="34632"/>
    <lineage>
        <taxon>Eukaryota</taxon>
        <taxon>Metazoa</taxon>
        <taxon>Ecdysozoa</taxon>
        <taxon>Arthropoda</taxon>
        <taxon>Chelicerata</taxon>
        <taxon>Arachnida</taxon>
        <taxon>Acari</taxon>
        <taxon>Parasitiformes</taxon>
        <taxon>Ixodida</taxon>
        <taxon>Ixodoidea</taxon>
        <taxon>Ixodidae</taxon>
        <taxon>Rhipicephalinae</taxon>
        <taxon>Rhipicephalus</taxon>
        <taxon>Rhipicephalus</taxon>
    </lineage>
</organism>
<dbReference type="GO" id="GO:0043565">
    <property type="term" value="F:sequence-specific DNA binding"/>
    <property type="evidence" value="ECO:0007669"/>
    <property type="project" value="InterPro"/>
</dbReference>
<dbReference type="VEuPathDB" id="VectorBase:RSAN_055738"/>
<dbReference type="AlphaFoldDB" id="A0A9D4PQB8"/>
<dbReference type="Proteomes" id="UP000821837">
    <property type="component" value="Chromosome 5"/>
</dbReference>
<name>A0A9D4PQB8_RHISA</name>
<dbReference type="SMART" id="SM00980">
    <property type="entry name" value="THAP"/>
    <property type="match status" value="1"/>
</dbReference>
<dbReference type="PROSITE" id="PS50950">
    <property type="entry name" value="ZF_THAP"/>
    <property type="match status" value="1"/>
</dbReference>
<keyword evidence="8" id="KW-1185">Reference proteome</keyword>
<dbReference type="InterPro" id="IPR026516">
    <property type="entry name" value="THAP1/10"/>
</dbReference>
<proteinExistence type="predicted"/>
<evidence type="ECO:0000256" key="1">
    <source>
        <dbReference type="ARBA" id="ARBA00022723"/>
    </source>
</evidence>
<dbReference type="GO" id="GO:0008270">
    <property type="term" value="F:zinc ion binding"/>
    <property type="evidence" value="ECO:0007669"/>
    <property type="project" value="UniProtKB-KW"/>
</dbReference>
<dbReference type="Pfam" id="PF05485">
    <property type="entry name" value="THAP"/>
    <property type="match status" value="1"/>
</dbReference>
<evidence type="ECO:0000256" key="3">
    <source>
        <dbReference type="ARBA" id="ARBA00022833"/>
    </source>
</evidence>
<keyword evidence="4 5" id="KW-0238">DNA-binding</keyword>
<evidence type="ECO:0000313" key="7">
    <source>
        <dbReference type="EMBL" id="KAH7951042.1"/>
    </source>
</evidence>
<evidence type="ECO:0000313" key="8">
    <source>
        <dbReference type="Proteomes" id="UP000821837"/>
    </source>
</evidence>
<comment type="caution">
    <text evidence="7">The sequence shown here is derived from an EMBL/GenBank/DDBJ whole genome shotgun (WGS) entry which is preliminary data.</text>
</comment>
<keyword evidence="2 5" id="KW-0863">Zinc-finger</keyword>
<feature type="domain" description="THAP-type" evidence="6">
    <location>
        <begin position="1"/>
        <end position="84"/>
    </location>
</feature>
<evidence type="ECO:0000256" key="4">
    <source>
        <dbReference type="ARBA" id="ARBA00023125"/>
    </source>
</evidence>
<gene>
    <name evidence="7" type="ORF">HPB52_004520</name>
</gene>
<reference evidence="7" key="2">
    <citation type="submission" date="2021-09" db="EMBL/GenBank/DDBJ databases">
        <authorList>
            <person name="Jia N."/>
            <person name="Wang J."/>
            <person name="Shi W."/>
            <person name="Du L."/>
            <person name="Sun Y."/>
            <person name="Zhan W."/>
            <person name="Jiang J."/>
            <person name="Wang Q."/>
            <person name="Zhang B."/>
            <person name="Ji P."/>
            <person name="Sakyi L.B."/>
            <person name="Cui X."/>
            <person name="Yuan T."/>
            <person name="Jiang B."/>
            <person name="Yang W."/>
            <person name="Lam T.T.-Y."/>
            <person name="Chang Q."/>
            <person name="Ding S."/>
            <person name="Wang X."/>
            <person name="Zhu J."/>
            <person name="Ruan X."/>
            <person name="Zhao L."/>
            <person name="Wei J."/>
            <person name="Que T."/>
            <person name="Du C."/>
            <person name="Cheng J."/>
            <person name="Dai P."/>
            <person name="Han X."/>
            <person name="Huang E."/>
            <person name="Gao Y."/>
            <person name="Liu J."/>
            <person name="Shao H."/>
            <person name="Ye R."/>
            <person name="Li L."/>
            <person name="Wei W."/>
            <person name="Wang X."/>
            <person name="Wang C."/>
            <person name="Huo Q."/>
            <person name="Li W."/>
            <person name="Guo W."/>
            <person name="Chen H."/>
            <person name="Chen S."/>
            <person name="Zhou L."/>
            <person name="Zhou L."/>
            <person name="Ni X."/>
            <person name="Tian J."/>
            <person name="Zhou Y."/>
            <person name="Sheng Y."/>
            <person name="Liu T."/>
            <person name="Pan Y."/>
            <person name="Xia L."/>
            <person name="Li J."/>
            <person name="Zhao F."/>
            <person name="Cao W."/>
        </authorList>
    </citation>
    <scope>NUCLEOTIDE SEQUENCE</scope>
    <source>
        <strain evidence="7">Rsan-2018</strain>
        <tissue evidence="7">Larvae</tissue>
    </source>
</reference>
<protein>
    <recommendedName>
        <fullName evidence="6">THAP-type domain-containing protein</fullName>
    </recommendedName>
</protein>
<reference evidence="7" key="1">
    <citation type="journal article" date="2020" name="Cell">
        <title>Large-Scale Comparative Analyses of Tick Genomes Elucidate Their Genetic Diversity and Vector Capacities.</title>
        <authorList>
            <consortium name="Tick Genome and Microbiome Consortium (TIGMIC)"/>
            <person name="Jia N."/>
            <person name="Wang J."/>
            <person name="Shi W."/>
            <person name="Du L."/>
            <person name="Sun Y."/>
            <person name="Zhan W."/>
            <person name="Jiang J.F."/>
            <person name="Wang Q."/>
            <person name="Zhang B."/>
            <person name="Ji P."/>
            <person name="Bell-Sakyi L."/>
            <person name="Cui X.M."/>
            <person name="Yuan T.T."/>
            <person name="Jiang B.G."/>
            <person name="Yang W.F."/>
            <person name="Lam T.T."/>
            <person name="Chang Q.C."/>
            <person name="Ding S.J."/>
            <person name="Wang X.J."/>
            <person name="Zhu J.G."/>
            <person name="Ruan X.D."/>
            <person name="Zhao L."/>
            <person name="Wei J.T."/>
            <person name="Ye R.Z."/>
            <person name="Que T.C."/>
            <person name="Du C.H."/>
            <person name="Zhou Y.H."/>
            <person name="Cheng J.X."/>
            <person name="Dai P.F."/>
            <person name="Guo W.B."/>
            <person name="Han X.H."/>
            <person name="Huang E.J."/>
            <person name="Li L.F."/>
            <person name="Wei W."/>
            <person name="Gao Y.C."/>
            <person name="Liu J.Z."/>
            <person name="Shao H.Z."/>
            <person name="Wang X."/>
            <person name="Wang C.C."/>
            <person name="Yang T.C."/>
            <person name="Huo Q.B."/>
            <person name="Li W."/>
            <person name="Chen H.Y."/>
            <person name="Chen S.E."/>
            <person name="Zhou L.G."/>
            <person name="Ni X.B."/>
            <person name="Tian J.H."/>
            <person name="Sheng Y."/>
            <person name="Liu T."/>
            <person name="Pan Y.S."/>
            <person name="Xia L.Y."/>
            <person name="Li J."/>
            <person name="Zhao F."/>
            <person name="Cao W.C."/>
        </authorList>
    </citation>
    <scope>NUCLEOTIDE SEQUENCE</scope>
    <source>
        <strain evidence="7">Rsan-2018</strain>
    </source>
</reference>
<dbReference type="PANTHER" id="PTHR46600:SF11">
    <property type="entry name" value="THAP DOMAIN-CONTAINING PROTEIN 10"/>
    <property type="match status" value="1"/>
</dbReference>
<sequence length="114" mass="12905">MPANCVAFGCTQYYYGKGNSSFFRFPSAKVSANRRALWISAVKRVNPDGSLWQPTEHSRICGAHFITGRPSKFVNHPDYVPTVFTYSKTPGEAAERTRWLPRKIQTEVRAKYGS</sequence>
<accession>A0A9D4PQB8</accession>
<keyword evidence="3" id="KW-0862">Zinc</keyword>
<evidence type="ECO:0000259" key="6">
    <source>
        <dbReference type="PROSITE" id="PS50950"/>
    </source>
</evidence>